<dbReference type="GO" id="GO:0005739">
    <property type="term" value="C:mitochondrion"/>
    <property type="evidence" value="ECO:0007669"/>
    <property type="project" value="UniProtKB-SubCell"/>
</dbReference>
<dbReference type="GO" id="GO:0016020">
    <property type="term" value="C:membrane"/>
    <property type="evidence" value="ECO:0007669"/>
    <property type="project" value="UniProtKB-SubCell"/>
</dbReference>
<feature type="domain" description="Peptidase M16 C-terminal" evidence="10">
    <location>
        <begin position="255"/>
        <end position="421"/>
    </location>
</feature>
<dbReference type="GO" id="GO:0006508">
    <property type="term" value="P:proteolysis"/>
    <property type="evidence" value="ECO:0007669"/>
    <property type="project" value="InterPro"/>
</dbReference>
<evidence type="ECO:0000256" key="7">
    <source>
        <dbReference type="ARBA" id="ARBA00023136"/>
    </source>
</evidence>
<sequence>MYRTAASRLGALKGRAGIRAAGRFASSSAVATRPSSSGSFFSWLTGERSSSLPPLEFPLPGVTLPPPLPDYVEPGKTKITTLPNGVKIASETSANPVASIGLYVDCGSIYETPISFGTTHLLERMAFKSTANRSHLRIVREVEAIGGNVTASASREQMGYSYDALKTYAPEMLELLIDCVRNPVFLDWEVNEQLQKVKVEIGEISNNPQGLLLEAIHSAGYSGALANPLLAPESAINRLDSTILEEFVATAVCEFQENYTAPRIVLAASGIEHEELLSIAEPLLSDLPIVVRPEEPKSVYVGGQKTHVALAFEVPGGWHKEKDAMTLTVLQLLLGGGGSFSAGGPGKGMYSWLYLRVLNEHQQIESFSAFNSIYNNTGIFGIHATTGSEFVSKAVDIAARELLAVATPGQVDQVQLDRAKESTKSAVLMNLESRMVASEDIGRQILTYGERKPVEHFLKAVDEVTLKDITSIAQKIVSSPLTMASYGDGKILLLMSPATNPSAASSMRNESAVEQQVGRRFIYEGYADFQDPPFHLAYRIAWGYLKGIWNLALVSSPSPLCFVYIMGDNRNWRLKRSFDQAKWIDYL</sequence>
<proteinExistence type="inferred from homology"/>
<organism evidence="11 12">
    <name type="scientific">Tetracentron sinense</name>
    <name type="common">Spur-leaf</name>
    <dbReference type="NCBI Taxonomy" id="13715"/>
    <lineage>
        <taxon>Eukaryota</taxon>
        <taxon>Viridiplantae</taxon>
        <taxon>Streptophyta</taxon>
        <taxon>Embryophyta</taxon>
        <taxon>Tracheophyta</taxon>
        <taxon>Spermatophyta</taxon>
        <taxon>Magnoliopsida</taxon>
        <taxon>Trochodendrales</taxon>
        <taxon>Trochodendraceae</taxon>
        <taxon>Tetracentron</taxon>
    </lineage>
</organism>
<evidence type="ECO:0000256" key="3">
    <source>
        <dbReference type="ARBA" id="ARBA00004370"/>
    </source>
</evidence>
<keyword evidence="7" id="KW-0472">Membrane</keyword>
<evidence type="ECO:0000259" key="9">
    <source>
        <dbReference type="Pfam" id="PF00675"/>
    </source>
</evidence>
<evidence type="ECO:0000313" key="12">
    <source>
        <dbReference type="Proteomes" id="UP000655225"/>
    </source>
</evidence>
<evidence type="ECO:0000256" key="2">
    <source>
        <dbReference type="ARBA" id="ARBA00004173"/>
    </source>
</evidence>
<dbReference type="PANTHER" id="PTHR11851">
    <property type="entry name" value="METALLOPROTEASE"/>
    <property type="match status" value="1"/>
</dbReference>
<dbReference type="OMA" id="LKYHHSP"/>
<dbReference type="SUPFAM" id="SSF63411">
    <property type="entry name" value="LuxS/MPP-like metallohydrolase"/>
    <property type="match status" value="2"/>
</dbReference>
<gene>
    <name evidence="11" type="ORF">HHK36_025570</name>
</gene>
<keyword evidence="5" id="KW-0809">Transit peptide</keyword>
<dbReference type="OrthoDB" id="10251424at2759"/>
<accession>A0A834YH51</accession>
<dbReference type="Proteomes" id="UP000655225">
    <property type="component" value="Unassembled WGS sequence"/>
</dbReference>
<comment type="similarity">
    <text evidence="4 8">Belongs to the peptidase M16 family.</text>
</comment>
<evidence type="ECO:0000256" key="5">
    <source>
        <dbReference type="ARBA" id="ARBA00022946"/>
    </source>
</evidence>
<dbReference type="InterPro" id="IPR007863">
    <property type="entry name" value="Peptidase_M16_C"/>
</dbReference>
<evidence type="ECO:0000313" key="11">
    <source>
        <dbReference type="EMBL" id="KAF8388889.1"/>
    </source>
</evidence>
<dbReference type="Gene3D" id="3.30.830.10">
    <property type="entry name" value="Metalloenzyme, LuxS/M16 peptidase-like"/>
    <property type="match status" value="2"/>
</dbReference>
<dbReference type="InterPro" id="IPR011765">
    <property type="entry name" value="Pept_M16_N"/>
</dbReference>
<keyword evidence="12" id="KW-1185">Reference proteome</keyword>
<dbReference type="FunFam" id="3.30.830.10:FF:000008">
    <property type="entry name" value="Mitochondrial-processing peptidase subunit beta"/>
    <property type="match status" value="1"/>
</dbReference>
<dbReference type="GO" id="GO:0004222">
    <property type="term" value="F:metalloendopeptidase activity"/>
    <property type="evidence" value="ECO:0007669"/>
    <property type="project" value="InterPro"/>
</dbReference>
<keyword evidence="6" id="KW-0496">Mitochondrion</keyword>
<feature type="domain" description="Peptidase M16 N-terminal" evidence="9">
    <location>
        <begin position="88"/>
        <end position="233"/>
    </location>
</feature>
<evidence type="ECO:0000256" key="1">
    <source>
        <dbReference type="ARBA" id="ARBA00002123"/>
    </source>
</evidence>
<reference evidence="11 12" key="1">
    <citation type="submission" date="2020-04" db="EMBL/GenBank/DDBJ databases">
        <title>Plant Genome Project.</title>
        <authorList>
            <person name="Zhang R.-G."/>
        </authorList>
    </citation>
    <scope>NUCLEOTIDE SEQUENCE [LARGE SCALE GENOMIC DNA]</scope>
    <source>
        <strain evidence="11">YNK0</strain>
        <tissue evidence="11">Leaf</tissue>
    </source>
</reference>
<evidence type="ECO:0000256" key="8">
    <source>
        <dbReference type="RuleBase" id="RU004447"/>
    </source>
</evidence>
<evidence type="ECO:0000256" key="4">
    <source>
        <dbReference type="ARBA" id="ARBA00007261"/>
    </source>
</evidence>
<evidence type="ECO:0008006" key="13">
    <source>
        <dbReference type="Google" id="ProtNLM"/>
    </source>
</evidence>
<dbReference type="InterPro" id="IPR011249">
    <property type="entry name" value="Metalloenz_LuxS/M16"/>
</dbReference>
<dbReference type="InterPro" id="IPR001431">
    <property type="entry name" value="Pept_M16_Zn_BS"/>
</dbReference>
<evidence type="ECO:0000256" key="6">
    <source>
        <dbReference type="ARBA" id="ARBA00023128"/>
    </source>
</evidence>
<comment type="subcellular location">
    <subcellularLocation>
        <location evidence="3">Membrane</location>
    </subcellularLocation>
    <subcellularLocation>
        <location evidence="2">Mitochondrion</location>
    </subcellularLocation>
</comment>
<dbReference type="PANTHER" id="PTHR11851:SF190">
    <property type="entry name" value="MITOCHONDRIAL-PROCESSING PEPTIDASE SUBUNIT ALPHA"/>
    <property type="match status" value="1"/>
</dbReference>
<dbReference type="Pfam" id="PF05193">
    <property type="entry name" value="Peptidase_M16_C"/>
    <property type="match status" value="1"/>
</dbReference>
<dbReference type="Pfam" id="PF00675">
    <property type="entry name" value="Peptidase_M16"/>
    <property type="match status" value="1"/>
</dbReference>
<name>A0A834YH51_TETSI</name>
<comment type="function">
    <text evidence="1">Substrate recognition and binding subunit of the essential mitochondrial processing protease (MPP), which cleaves the mitochondrial sequence off newly imported precursors proteins.</text>
</comment>
<comment type="caution">
    <text evidence="11">The sequence shown here is derived from an EMBL/GenBank/DDBJ whole genome shotgun (WGS) entry which is preliminary data.</text>
</comment>
<dbReference type="AlphaFoldDB" id="A0A834YH51"/>
<dbReference type="EMBL" id="JABCRI010000019">
    <property type="protein sequence ID" value="KAF8388889.1"/>
    <property type="molecule type" value="Genomic_DNA"/>
</dbReference>
<protein>
    <recommendedName>
        <fullName evidence="13">Mitochondrial-processing peptidase subunit alpha</fullName>
    </recommendedName>
</protein>
<dbReference type="FunFam" id="3.30.830.10:FF:000022">
    <property type="entry name" value="mitochondrial-processing peptidase subunit alpha"/>
    <property type="match status" value="1"/>
</dbReference>
<dbReference type="InterPro" id="IPR050361">
    <property type="entry name" value="MPP/UQCRC_Complex"/>
</dbReference>
<dbReference type="GO" id="GO:0046872">
    <property type="term" value="F:metal ion binding"/>
    <property type="evidence" value="ECO:0007669"/>
    <property type="project" value="InterPro"/>
</dbReference>
<dbReference type="PROSITE" id="PS00143">
    <property type="entry name" value="INSULINASE"/>
    <property type="match status" value="1"/>
</dbReference>
<evidence type="ECO:0000259" key="10">
    <source>
        <dbReference type="Pfam" id="PF05193"/>
    </source>
</evidence>